<feature type="transmembrane region" description="Helical" evidence="5">
    <location>
        <begin position="37"/>
        <end position="56"/>
    </location>
</feature>
<dbReference type="KEGG" id="dfo:Dform_01659"/>
<dbReference type="GO" id="GO:0005886">
    <property type="term" value="C:plasma membrane"/>
    <property type="evidence" value="ECO:0007669"/>
    <property type="project" value="TreeGrafter"/>
</dbReference>
<feature type="transmembrane region" description="Helical" evidence="5">
    <location>
        <begin position="76"/>
        <end position="94"/>
    </location>
</feature>
<dbReference type="OrthoDB" id="9794225at2"/>
<feature type="transmembrane region" description="Helical" evidence="5">
    <location>
        <begin position="134"/>
        <end position="154"/>
    </location>
</feature>
<dbReference type="PANTHER" id="PTHR10846:SF8">
    <property type="entry name" value="INNER MEMBRANE PROTEIN YRBG"/>
    <property type="match status" value="1"/>
</dbReference>
<feature type="transmembrane region" description="Helical" evidence="5">
    <location>
        <begin position="106"/>
        <end position="128"/>
    </location>
</feature>
<dbReference type="GO" id="GO:0005262">
    <property type="term" value="F:calcium channel activity"/>
    <property type="evidence" value="ECO:0007669"/>
    <property type="project" value="TreeGrafter"/>
</dbReference>
<dbReference type="AlphaFoldDB" id="A0A1P8F962"/>
<reference evidence="8" key="1">
    <citation type="submission" date="2016-11" db="EMBL/GenBank/DDBJ databases">
        <title>Dehalogenimonas formicexedens sp. nov., a chlorinated alkane respiring bacterium isolated from contaminated groundwater.</title>
        <authorList>
            <person name="Key T.A."/>
            <person name="Bowman K.S."/>
            <person name="Lee I."/>
            <person name="Chun J."/>
            <person name="Albuquerque L."/>
            <person name="da Costa M.S."/>
            <person name="Rainey F.A."/>
            <person name="Moe W.M."/>
        </authorList>
    </citation>
    <scope>NUCLEOTIDE SEQUENCE [LARGE SCALE GENOMIC DNA]</scope>
    <source>
        <strain evidence="8">NSZ-14</strain>
    </source>
</reference>
<evidence type="ECO:0000256" key="5">
    <source>
        <dbReference type="SAM" id="Phobius"/>
    </source>
</evidence>
<evidence type="ECO:0000256" key="4">
    <source>
        <dbReference type="ARBA" id="ARBA00023136"/>
    </source>
</evidence>
<feature type="transmembrane region" description="Helical" evidence="5">
    <location>
        <begin position="186"/>
        <end position="208"/>
    </location>
</feature>
<dbReference type="RefSeq" id="WP_076004585.1">
    <property type="nucleotide sequence ID" value="NZ_CP018258.1"/>
</dbReference>
<keyword evidence="2 5" id="KW-0812">Transmembrane</keyword>
<dbReference type="Proteomes" id="UP000185934">
    <property type="component" value="Chromosome"/>
</dbReference>
<proteinExistence type="predicted"/>
<comment type="subcellular location">
    <subcellularLocation>
        <location evidence="1">Membrane</location>
        <topology evidence="1">Multi-pass membrane protein</topology>
    </subcellularLocation>
</comment>
<feature type="transmembrane region" description="Helical" evidence="5">
    <location>
        <begin position="220"/>
        <end position="243"/>
    </location>
</feature>
<evidence type="ECO:0000313" key="7">
    <source>
        <dbReference type="EMBL" id="APV44980.1"/>
    </source>
</evidence>
<sequence length="342" mass="36301">MNTLWIWIQFAACLGLIILAGSRLAKYADLFGERAGLSKVWIGVIALATVTSLPELATGISSVTIIGQPDLTFGDIFGANLINLLVIAVIDILYRKGHLLPLLGSGVVLTAALGVTITAAAAVFIFLAQDNIDLTVFGHVSLYSFLLLGLYILAQLMIFRYKPPVGENAVDLRPAPPAPSISTSRIVAYFLGAALATVIGGIWLGFIGNQIVEITGLSSSLVGTLFLAVSTTAPEIVVSISAVRLFALDMAVGNLVGSVLFNIGVIIFIDDIFYRAGSILQHVDPIHVLTALFAILMSTIVIIGILFKPRLWLKPWAGLDVVLLAAVYIGAMLSLFFLAKPA</sequence>
<feature type="transmembrane region" description="Helical" evidence="5">
    <location>
        <begin position="286"/>
        <end position="307"/>
    </location>
</feature>
<dbReference type="STRING" id="1839801.Dform_01659"/>
<feature type="domain" description="Sodium/calcium exchanger membrane region" evidence="6">
    <location>
        <begin position="6"/>
        <end position="156"/>
    </location>
</feature>
<dbReference type="PANTHER" id="PTHR10846">
    <property type="entry name" value="SODIUM/POTASSIUM/CALCIUM EXCHANGER"/>
    <property type="match status" value="1"/>
</dbReference>
<dbReference type="InterPro" id="IPR004481">
    <property type="entry name" value="K/Na/Ca-exchanger"/>
</dbReference>
<dbReference type="InterPro" id="IPR044880">
    <property type="entry name" value="NCX_ion-bd_dom_sf"/>
</dbReference>
<evidence type="ECO:0000256" key="3">
    <source>
        <dbReference type="ARBA" id="ARBA00022989"/>
    </source>
</evidence>
<evidence type="ECO:0000256" key="2">
    <source>
        <dbReference type="ARBA" id="ARBA00022692"/>
    </source>
</evidence>
<gene>
    <name evidence="7" type="ORF">Dform_01659</name>
</gene>
<name>A0A1P8F962_9CHLR</name>
<keyword evidence="8" id="KW-1185">Reference proteome</keyword>
<evidence type="ECO:0000259" key="6">
    <source>
        <dbReference type="Pfam" id="PF01699"/>
    </source>
</evidence>
<dbReference type="GO" id="GO:0008273">
    <property type="term" value="F:calcium, potassium:sodium antiporter activity"/>
    <property type="evidence" value="ECO:0007669"/>
    <property type="project" value="TreeGrafter"/>
</dbReference>
<dbReference type="InterPro" id="IPR004837">
    <property type="entry name" value="NaCa_Exmemb"/>
</dbReference>
<feature type="transmembrane region" description="Helical" evidence="5">
    <location>
        <begin position="6"/>
        <end position="25"/>
    </location>
</feature>
<feature type="domain" description="Sodium/calcium exchanger membrane region" evidence="6">
    <location>
        <begin position="187"/>
        <end position="330"/>
    </location>
</feature>
<keyword evidence="3 5" id="KW-1133">Transmembrane helix</keyword>
<dbReference type="Pfam" id="PF01699">
    <property type="entry name" value="Na_Ca_ex"/>
    <property type="match status" value="2"/>
</dbReference>
<dbReference type="Gene3D" id="1.20.1420.30">
    <property type="entry name" value="NCX, central ion-binding region"/>
    <property type="match status" value="1"/>
</dbReference>
<keyword evidence="4 5" id="KW-0472">Membrane</keyword>
<accession>A0A1P8F962</accession>
<feature type="transmembrane region" description="Helical" evidence="5">
    <location>
        <begin position="255"/>
        <end position="274"/>
    </location>
</feature>
<dbReference type="GO" id="GO:0006874">
    <property type="term" value="P:intracellular calcium ion homeostasis"/>
    <property type="evidence" value="ECO:0007669"/>
    <property type="project" value="TreeGrafter"/>
</dbReference>
<organism evidence="7 8">
    <name type="scientific">Dehalogenimonas formicexedens</name>
    <dbReference type="NCBI Taxonomy" id="1839801"/>
    <lineage>
        <taxon>Bacteria</taxon>
        <taxon>Bacillati</taxon>
        <taxon>Chloroflexota</taxon>
        <taxon>Dehalococcoidia</taxon>
        <taxon>Dehalococcoidales</taxon>
        <taxon>Dehalococcoidaceae</taxon>
        <taxon>Dehalogenimonas</taxon>
    </lineage>
</organism>
<dbReference type="EMBL" id="CP018258">
    <property type="protein sequence ID" value="APV44980.1"/>
    <property type="molecule type" value="Genomic_DNA"/>
</dbReference>
<evidence type="ECO:0000313" key="8">
    <source>
        <dbReference type="Proteomes" id="UP000185934"/>
    </source>
</evidence>
<protein>
    <submittedName>
        <fullName evidence="7">Cation:H+ antiporter</fullName>
    </submittedName>
</protein>
<feature type="transmembrane region" description="Helical" evidence="5">
    <location>
        <begin position="319"/>
        <end position="339"/>
    </location>
</feature>
<evidence type="ECO:0000256" key="1">
    <source>
        <dbReference type="ARBA" id="ARBA00004141"/>
    </source>
</evidence>